<keyword evidence="2 4" id="KW-0862">Zinc</keyword>
<dbReference type="EMBL" id="FR904312">
    <property type="protein sequence ID" value="CDQ58819.1"/>
    <property type="molecule type" value="Genomic_DNA"/>
</dbReference>
<evidence type="ECO:0000256" key="3">
    <source>
        <dbReference type="ARBA" id="ARBA00023038"/>
    </source>
</evidence>
<sequence length="126" mass="13848">MSPTPKDISSSSNCAGCGRDIKNGQALLALERQWHLGCFKCKACGKVLSGEYISKDGTPYCEKDYQIHFGVQCEACNQFITGKVLEPSSNASLHVRLVINSTKRGRNDVEEYSNMPIGFILAFNLP</sequence>
<protein>
    <recommendedName>
        <fullName evidence="5">LIM zinc-binding domain-containing protein</fullName>
    </recommendedName>
</protein>
<dbReference type="GO" id="GO:0030032">
    <property type="term" value="P:lamellipodium assembly"/>
    <property type="evidence" value="ECO:0007669"/>
    <property type="project" value="TreeGrafter"/>
</dbReference>
<accession>A0A060W0S1</accession>
<reference evidence="6" key="2">
    <citation type="submission" date="2014-03" db="EMBL/GenBank/DDBJ databases">
        <authorList>
            <person name="Genoscope - CEA"/>
        </authorList>
    </citation>
    <scope>NUCLEOTIDE SEQUENCE</scope>
</reference>
<gene>
    <name evidence="6" type="ORF">GSONMT00078555001</name>
</gene>
<dbReference type="CDD" id="cd09329">
    <property type="entry name" value="LIM3_abLIM"/>
    <property type="match status" value="1"/>
</dbReference>
<proteinExistence type="predicted"/>
<dbReference type="PANTHER" id="PTHR24213:SF18">
    <property type="entry name" value="ACTIN-BINDING LIM PROTEIN 1"/>
    <property type="match status" value="1"/>
</dbReference>
<evidence type="ECO:0000313" key="6">
    <source>
        <dbReference type="EMBL" id="CDQ58819.1"/>
    </source>
</evidence>
<dbReference type="Gene3D" id="2.10.110.10">
    <property type="entry name" value="Cysteine Rich Protein"/>
    <property type="match status" value="2"/>
</dbReference>
<evidence type="ECO:0000259" key="5">
    <source>
        <dbReference type="PROSITE" id="PS50023"/>
    </source>
</evidence>
<dbReference type="InterPro" id="IPR001781">
    <property type="entry name" value="Znf_LIM"/>
</dbReference>
<dbReference type="SMART" id="SM00132">
    <property type="entry name" value="LIM"/>
    <property type="match status" value="1"/>
</dbReference>
<dbReference type="PaxDb" id="8022-A0A060W0S1"/>
<dbReference type="GO" id="GO:0051015">
    <property type="term" value="F:actin filament binding"/>
    <property type="evidence" value="ECO:0007669"/>
    <property type="project" value="TreeGrafter"/>
</dbReference>
<dbReference type="SUPFAM" id="SSF57716">
    <property type="entry name" value="Glucocorticoid receptor-like (DNA-binding domain)"/>
    <property type="match status" value="2"/>
</dbReference>
<reference evidence="6" key="1">
    <citation type="journal article" date="2014" name="Nat. Commun.">
        <title>The rainbow trout genome provides novel insights into evolution after whole-genome duplication in vertebrates.</title>
        <authorList>
            <person name="Berthelot C."/>
            <person name="Brunet F."/>
            <person name="Chalopin D."/>
            <person name="Juanchich A."/>
            <person name="Bernard M."/>
            <person name="Noel B."/>
            <person name="Bento P."/>
            <person name="Da Silva C."/>
            <person name="Labadie K."/>
            <person name="Alberti A."/>
            <person name="Aury J.M."/>
            <person name="Louis A."/>
            <person name="Dehais P."/>
            <person name="Bardou P."/>
            <person name="Montfort J."/>
            <person name="Klopp C."/>
            <person name="Cabau C."/>
            <person name="Gaspin C."/>
            <person name="Thorgaard G.H."/>
            <person name="Boussaha M."/>
            <person name="Quillet E."/>
            <person name="Guyomard R."/>
            <person name="Galiana D."/>
            <person name="Bobe J."/>
            <person name="Volff J.N."/>
            <person name="Genet C."/>
            <person name="Wincker P."/>
            <person name="Jaillon O."/>
            <person name="Roest Crollius H."/>
            <person name="Guiguen Y."/>
        </authorList>
    </citation>
    <scope>NUCLEOTIDE SEQUENCE [LARGE SCALE GENOMIC DNA]</scope>
</reference>
<evidence type="ECO:0000256" key="4">
    <source>
        <dbReference type="PROSITE-ProRule" id="PRU00125"/>
    </source>
</evidence>
<dbReference type="AlphaFoldDB" id="A0A060W0S1"/>
<dbReference type="Proteomes" id="UP000193380">
    <property type="component" value="Unassembled WGS sequence"/>
</dbReference>
<dbReference type="GO" id="GO:0046872">
    <property type="term" value="F:metal ion binding"/>
    <property type="evidence" value="ECO:0007669"/>
    <property type="project" value="UniProtKB-KW"/>
</dbReference>
<name>A0A060W0S1_ONCMY</name>
<dbReference type="PROSITE" id="PS50023">
    <property type="entry name" value="LIM_DOMAIN_2"/>
    <property type="match status" value="1"/>
</dbReference>
<evidence type="ECO:0000313" key="7">
    <source>
        <dbReference type="Proteomes" id="UP000193380"/>
    </source>
</evidence>
<dbReference type="FunFam" id="2.10.110.10:FF:000007">
    <property type="entry name" value="actin-binding LIM protein 1 isoform X1"/>
    <property type="match status" value="1"/>
</dbReference>
<dbReference type="GO" id="GO:0060271">
    <property type="term" value="P:cilium assembly"/>
    <property type="evidence" value="ECO:0007669"/>
    <property type="project" value="TreeGrafter"/>
</dbReference>
<keyword evidence="3 4" id="KW-0440">LIM domain</keyword>
<dbReference type="PROSITE" id="PS00478">
    <property type="entry name" value="LIM_DOMAIN_1"/>
    <property type="match status" value="1"/>
</dbReference>
<dbReference type="PANTHER" id="PTHR24213">
    <property type="entry name" value="ACTIN-BINDING LIM PROTEIN"/>
    <property type="match status" value="1"/>
</dbReference>
<keyword evidence="1 4" id="KW-0479">Metal-binding</keyword>
<evidence type="ECO:0000256" key="2">
    <source>
        <dbReference type="ARBA" id="ARBA00022833"/>
    </source>
</evidence>
<dbReference type="GO" id="GO:0001725">
    <property type="term" value="C:stress fiber"/>
    <property type="evidence" value="ECO:0007669"/>
    <property type="project" value="TreeGrafter"/>
</dbReference>
<evidence type="ECO:0000256" key="1">
    <source>
        <dbReference type="ARBA" id="ARBA00022723"/>
    </source>
</evidence>
<dbReference type="Pfam" id="PF00412">
    <property type="entry name" value="LIM"/>
    <property type="match status" value="1"/>
</dbReference>
<feature type="domain" description="LIM zinc-binding" evidence="5">
    <location>
        <begin position="12"/>
        <end position="71"/>
    </location>
</feature>
<dbReference type="InterPro" id="IPR051618">
    <property type="entry name" value="Actin-binding_LIM"/>
</dbReference>
<dbReference type="STRING" id="8022.A0A060W0S1"/>
<organism evidence="6 7">
    <name type="scientific">Oncorhynchus mykiss</name>
    <name type="common">Rainbow trout</name>
    <name type="synonym">Salmo gairdneri</name>
    <dbReference type="NCBI Taxonomy" id="8022"/>
    <lineage>
        <taxon>Eukaryota</taxon>
        <taxon>Metazoa</taxon>
        <taxon>Chordata</taxon>
        <taxon>Craniata</taxon>
        <taxon>Vertebrata</taxon>
        <taxon>Euteleostomi</taxon>
        <taxon>Actinopterygii</taxon>
        <taxon>Neopterygii</taxon>
        <taxon>Teleostei</taxon>
        <taxon>Protacanthopterygii</taxon>
        <taxon>Salmoniformes</taxon>
        <taxon>Salmonidae</taxon>
        <taxon>Salmoninae</taxon>
        <taxon>Oncorhynchus</taxon>
    </lineage>
</organism>